<dbReference type="Pfam" id="PF00241">
    <property type="entry name" value="Cofilin_ADF"/>
    <property type="match status" value="1"/>
</dbReference>
<accession>K1PYB0</accession>
<dbReference type="CDD" id="cd11286">
    <property type="entry name" value="ADF_cofilin_like"/>
    <property type="match status" value="1"/>
</dbReference>
<evidence type="ECO:0000256" key="2">
    <source>
        <dbReference type="ARBA" id="ARBA00023203"/>
    </source>
</evidence>
<dbReference type="PRINTS" id="PR00006">
    <property type="entry name" value="COFILIN"/>
</dbReference>
<dbReference type="EMBL" id="JH817548">
    <property type="protein sequence ID" value="EKC29247.1"/>
    <property type="molecule type" value="Genomic_DNA"/>
</dbReference>
<dbReference type="SUPFAM" id="SSF55753">
    <property type="entry name" value="Actin depolymerizing proteins"/>
    <property type="match status" value="1"/>
</dbReference>
<dbReference type="GO" id="GO:0030042">
    <property type="term" value="P:actin filament depolymerization"/>
    <property type="evidence" value="ECO:0007669"/>
    <property type="project" value="InterPro"/>
</dbReference>
<protein>
    <submittedName>
        <fullName evidence="3">Cofilin</fullName>
    </submittedName>
</protein>
<dbReference type="FunCoup" id="K1PYB0">
    <property type="interactions" value="1311"/>
</dbReference>
<dbReference type="InterPro" id="IPR017904">
    <property type="entry name" value="ADF/Cofilin"/>
</dbReference>
<sequence>MYEDDLLNWIYCSGCVALTDECLNVYLDLQSKKKYRYILYKLSDDFKEIVVDFAAPRDDSEDVKEAYDEFCGKLFAAENAGQGRYGVFDVHYQVDSRELDKVVFITWVTDSLPIKQKMLYASSNKALRAKMTGIHTEIQCNDATDLKLENVIAKCRQKSYE</sequence>
<dbReference type="InterPro" id="IPR029006">
    <property type="entry name" value="ADF-H/Gelsolin-like_dom_sf"/>
</dbReference>
<gene>
    <name evidence="3" type="ORF">CGI_10027462</name>
</gene>
<dbReference type="HOGENOM" id="CLU_094004_3_2_1"/>
<dbReference type="AlphaFoldDB" id="K1PYB0"/>
<dbReference type="PROSITE" id="PS51263">
    <property type="entry name" value="ADF_H"/>
    <property type="match status" value="1"/>
</dbReference>
<dbReference type="PANTHER" id="PTHR11913">
    <property type="entry name" value="COFILIN-RELATED"/>
    <property type="match status" value="1"/>
</dbReference>
<dbReference type="InterPro" id="IPR002108">
    <property type="entry name" value="ADF-H"/>
</dbReference>
<keyword evidence="2" id="KW-0009">Actin-binding</keyword>
<evidence type="ECO:0000313" key="3">
    <source>
        <dbReference type="EMBL" id="EKC29247.1"/>
    </source>
</evidence>
<reference evidence="3" key="1">
    <citation type="journal article" date="2012" name="Nature">
        <title>The oyster genome reveals stress adaptation and complexity of shell formation.</title>
        <authorList>
            <person name="Zhang G."/>
            <person name="Fang X."/>
            <person name="Guo X."/>
            <person name="Li L."/>
            <person name="Luo R."/>
            <person name="Xu F."/>
            <person name="Yang P."/>
            <person name="Zhang L."/>
            <person name="Wang X."/>
            <person name="Qi H."/>
            <person name="Xiong Z."/>
            <person name="Que H."/>
            <person name="Xie Y."/>
            <person name="Holland P.W."/>
            <person name="Paps J."/>
            <person name="Zhu Y."/>
            <person name="Wu F."/>
            <person name="Chen Y."/>
            <person name="Wang J."/>
            <person name="Peng C."/>
            <person name="Meng J."/>
            <person name="Yang L."/>
            <person name="Liu J."/>
            <person name="Wen B."/>
            <person name="Zhang N."/>
            <person name="Huang Z."/>
            <person name="Zhu Q."/>
            <person name="Feng Y."/>
            <person name="Mount A."/>
            <person name="Hedgecock D."/>
            <person name="Xu Z."/>
            <person name="Liu Y."/>
            <person name="Domazet-Loso T."/>
            <person name="Du Y."/>
            <person name="Sun X."/>
            <person name="Zhang S."/>
            <person name="Liu B."/>
            <person name="Cheng P."/>
            <person name="Jiang X."/>
            <person name="Li J."/>
            <person name="Fan D."/>
            <person name="Wang W."/>
            <person name="Fu W."/>
            <person name="Wang T."/>
            <person name="Wang B."/>
            <person name="Zhang J."/>
            <person name="Peng Z."/>
            <person name="Li Y."/>
            <person name="Li N."/>
            <person name="Wang J."/>
            <person name="Chen M."/>
            <person name="He Y."/>
            <person name="Tan F."/>
            <person name="Song X."/>
            <person name="Zheng Q."/>
            <person name="Huang R."/>
            <person name="Yang H."/>
            <person name="Du X."/>
            <person name="Chen L."/>
            <person name="Yang M."/>
            <person name="Gaffney P.M."/>
            <person name="Wang S."/>
            <person name="Luo L."/>
            <person name="She Z."/>
            <person name="Ming Y."/>
            <person name="Huang W."/>
            <person name="Zhang S."/>
            <person name="Huang B."/>
            <person name="Zhang Y."/>
            <person name="Qu T."/>
            <person name="Ni P."/>
            <person name="Miao G."/>
            <person name="Wang J."/>
            <person name="Wang Q."/>
            <person name="Steinberg C.E."/>
            <person name="Wang H."/>
            <person name="Li N."/>
            <person name="Qian L."/>
            <person name="Zhang G."/>
            <person name="Li Y."/>
            <person name="Yang H."/>
            <person name="Liu X."/>
            <person name="Wang J."/>
            <person name="Yin Y."/>
            <person name="Wang J."/>
        </authorList>
    </citation>
    <scope>NUCLEOTIDE SEQUENCE [LARGE SCALE GENOMIC DNA]</scope>
    <source>
        <strain evidence="3">05x7-T-G4-1.051#20</strain>
    </source>
</reference>
<dbReference type="GO" id="GO:0015629">
    <property type="term" value="C:actin cytoskeleton"/>
    <property type="evidence" value="ECO:0007669"/>
    <property type="project" value="InterPro"/>
</dbReference>
<dbReference type="SMART" id="SM00102">
    <property type="entry name" value="ADF"/>
    <property type="match status" value="1"/>
</dbReference>
<comment type="similarity">
    <text evidence="1">Belongs to the actin-binding proteins ADF family.</text>
</comment>
<evidence type="ECO:0000256" key="1">
    <source>
        <dbReference type="ARBA" id="ARBA00006844"/>
    </source>
</evidence>
<name>K1PYB0_MAGGI</name>
<organism evidence="3">
    <name type="scientific">Magallana gigas</name>
    <name type="common">Pacific oyster</name>
    <name type="synonym">Crassostrea gigas</name>
    <dbReference type="NCBI Taxonomy" id="29159"/>
    <lineage>
        <taxon>Eukaryota</taxon>
        <taxon>Metazoa</taxon>
        <taxon>Spiralia</taxon>
        <taxon>Lophotrochozoa</taxon>
        <taxon>Mollusca</taxon>
        <taxon>Bivalvia</taxon>
        <taxon>Autobranchia</taxon>
        <taxon>Pteriomorphia</taxon>
        <taxon>Ostreida</taxon>
        <taxon>Ostreoidea</taxon>
        <taxon>Ostreidae</taxon>
        <taxon>Magallana</taxon>
    </lineage>
</organism>
<proteinExistence type="inferred from homology"/>
<dbReference type="Gene3D" id="3.40.20.10">
    <property type="entry name" value="Severin"/>
    <property type="match status" value="1"/>
</dbReference>
<dbReference type="GO" id="GO:0003779">
    <property type="term" value="F:actin binding"/>
    <property type="evidence" value="ECO:0007669"/>
    <property type="project" value="UniProtKB-KW"/>
</dbReference>
<dbReference type="InParanoid" id="K1PYB0"/>